<comment type="caution">
    <text evidence="5">The sequence shown here is derived from an EMBL/GenBank/DDBJ whole genome shotgun (WGS) entry which is preliminary data.</text>
</comment>
<gene>
    <name evidence="5" type="ORF">UV09_C0004G0053</name>
</gene>
<dbReference type="GO" id="GO:0003747">
    <property type="term" value="F:translation release factor activity"/>
    <property type="evidence" value="ECO:0007669"/>
    <property type="project" value="InterPro"/>
</dbReference>
<dbReference type="PANTHER" id="PTHR43804:SF7">
    <property type="entry name" value="LD18447P"/>
    <property type="match status" value="1"/>
</dbReference>
<evidence type="ECO:0000256" key="3">
    <source>
        <dbReference type="ARBA" id="ARBA00022917"/>
    </source>
</evidence>
<dbReference type="SUPFAM" id="SSF75620">
    <property type="entry name" value="Release factor"/>
    <property type="match status" value="1"/>
</dbReference>
<dbReference type="AlphaFoldDB" id="A0A0G0ZFU7"/>
<dbReference type="Gene3D" id="3.30.70.1660">
    <property type="match status" value="2"/>
</dbReference>
<evidence type="ECO:0000259" key="4">
    <source>
        <dbReference type="PROSITE" id="PS00745"/>
    </source>
</evidence>
<dbReference type="InterPro" id="IPR050057">
    <property type="entry name" value="Prokaryotic/Mito_RF"/>
</dbReference>
<keyword evidence="3" id="KW-0648">Protein biosynthesis</keyword>
<feature type="domain" description="Prokaryotic-type class I peptide chain release factors" evidence="4">
    <location>
        <begin position="112"/>
        <end position="128"/>
    </location>
</feature>
<dbReference type="GO" id="GO:0005737">
    <property type="term" value="C:cytoplasm"/>
    <property type="evidence" value="ECO:0007669"/>
    <property type="project" value="UniProtKB-ARBA"/>
</dbReference>
<dbReference type="Pfam" id="PF00472">
    <property type="entry name" value="RF-1"/>
    <property type="match status" value="1"/>
</dbReference>
<dbReference type="PANTHER" id="PTHR43804">
    <property type="entry name" value="LD18447P"/>
    <property type="match status" value="1"/>
</dbReference>
<dbReference type="InterPro" id="IPR045853">
    <property type="entry name" value="Pep_chain_release_fac_I_sf"/>
</dbReference>
<dbReference type="EMBL" id="LCDD01000004">
    <property type="protein sequence ID" value="KKS47564.1"/>
    <property type="molecule type" value="Genomic_DNA"/>
</dbReference>
<dbReference type="InterPro" id="IPR005139">
    <property type="entry name" value="PCRF"/>
</dbReference>
<dbReference type="Gene3D" id="3.30.160.20">
    <property type="match status" value="1"/>
</dbReference>
<sequence length="233" mass="26401">MNENIAIIEIRGATGGDEAKIWASDLTRMYLRFAQTKGFKAELIDENVLRVSGSGAYNTYLPETGVHRVQRIPKTERYGRIHTSTATVTVIPEIEETAIFINPSDLEWEFFRSGGKGGQNVNKVSTAVRLKHKPSGIVTAAQTERFQEQNRKIALSLLRSKLWELEEERKDKALGSARSKVGRGMRAEKIRTYNFAQNRVTDHRIGKSWHNLEDIMEGKMDKMIEAMKPLLPA</sequence>
<dbReference type="PATRIC" id="fig|1618442.3.peg.278"/>
<dbReference type="InterPro" id="IPR000352">
    <property type="entry name" value="Pep_chain_release_fac_I"/>
</dbReference>
<accession>A0A0G0ZFU7</accession>
<evidence type="ECO:0000313" key="5">
    <source>
        <dbReference type="EMBL" id="KKS47564.1"/>
    </source>
</evidence>
<dbReference type="Proteomes" id="UP000034320">
    <property type="component" value="Unassembled WGS sequence"/>
</dbReference>
<reference evidence="5 6" key="1">
    <citation type="journal article" date="2015" name="Nature">
        <title>rRNA introns, odd ribosomes, and small enigmatic genomes across a large radiation of phyla.</title>
        <authorList>
            <person name="Brown C.T."/>
            <person name="Hug L.A."/>
            <person name="Thomas B.C."/>
            <person name="Sharon I."/>
            <person name="Castelle C.J."/>
            <person name="Singh A."/>
            <person name="Wilkins M.J."/>
            <person name="Williams K.H."/>
            <person name="Banfield J.F."/>
        </authorList>
    </citation>
    <scope>NUCLEOTIDE SEQUENCE [LARGE SCALE GENOMIC DNA]</scope>
</reference>
<comment type="similarity">
    <text evidence="1">Belongs to the prokaryotic/mitochondrial release factor family.</text>
</comment>
<proteinExistence type="inferred from homology"/>
<evidence type="ECO:0000256" key="1">
    <source>
        <dbReference type="ARBA" id="ARBA00010835"/>
    </source>
</evidence>
<protein>
    <submittedName>
        <fullName evidence="5">Peptide chain release factor 1</fullName>
    </submittedName>
</protein>
<keyword evidence="2" id="KW-0488">Methylation</keyword>
<dbReference type="PROSITE" id="PS00745">
    <property type="entry name" value="RF_PROK_I"/>
    <property type="match status" value="1"/>
</dbReference>
<evidence type="ECO:0000313" key="6">
    <source>
        <dbReference type="Proteomes" id="UP000034320"/>
    </source>
</evidence>
<evidence type="ECO:0000256" key="2">
    <source>
        <dbReference type="ARBA" id="ARBA00022481"/>
    </source>
</evidence>
<dbReference type="Pfam" id="PF03462">
    <property type="entry name" value="PCRF"/>
    <property type="match status" value="1"/>
</dbReference>
<organism evidence="5 6">
    <name type="scientific">Candidatus Gottesmanbacteria bacterium GW2011_GWA2_42_18</name>
    <dbReference type="NCBI Taxonomy" id="1618442"/>
    <lineage>
        <taxon>Bacteria</taxon>
        <taxon>Candidatus Gottesmaniibacteriota</taxon>
    </lineage>
</organism>
<dbReference type="SMART" id="SM00937">
    <property type="entry name" value="PCRF"/>
    <property type="match status" value="1"/>
</dbReference>
<name>A0A0G0ZFU7_9BACT</name>